<evidence type="ECO:0000313" key="2">
    <source>
        <dbReference type="EMBL" id="NGO63923.1"/>
    </source>
</evidence>
<dbReference type="AlphaFoldDB" id="A0A6M1RYW1"/>
<dbReference type="EMBL" id="JAAKZH010000003">
    <property type="protein sequence ID" value="NGO63923.1"/>
    <property type="molecule type" value="Genomic_DNA"/>
</dbReference>
<dbReference type="RefSeq" id="WP_163898960.1">
    <property type="nucleotide sequence ID" value="NZ_CP048427.1"/>
</dbReference>
<organism evidence="2 3">
    <name type="scientific">Rhizobium daejeonense</name>
    <dbReference type="NCBI Taxonomy" id="240521"/>
    <lineage>
        <taxon>Bacteria</taxon>
        <taxon>Pseudomonadati</taxon>
        <taxon>Pseudomonadota</taxon>
        <taxon>Alphaproteobacteria</taxon>
        <taxon>Hyphomicrobiales</taxon>
        <taxon>Rhizobiaceae</taxon>
        <taxon>Rhizobium/Agrobacterium group</taxon>
        <taxon>Rhizobium</taxon>
    </lineage>
</organism>
<keyword evidence="3" id="KW-1185">Reference proteome</keyword>
<evidence type="ECO:0000256" key="1">
    <source>
        <dbReference type="SAM" id="MobiDB-lite"/>
    </source>
</evidence>
<reference evidence="2 3" key="1">
    <citation type="submission" date="2020-02" db="EMBL/GenBank/DDBJ databases">
        <title>Genome sequence of the type strain CCBAU10050 of Rhizobium daejeonense.</title>
        <authorList>
            <person name="Gao J."/>
            <person name="Sun J."/>
        </authorList>
    </citation>
    <scope>NUCLEOTIDE SEQUENCE [LARGE SCALE GENOMIC DNA]</scope>
    <source>
        <strain evidence="2 3">CCBAU10050</strain>
    </source>
</reference>
<feature type="region of interest" description="Disordered" evidence="1">
    <location>
        <begin position="1"/>
        <end position="29"/>
    </location>
</feature>
<dbReference type="Proteomes" id="UP000477849">
    <property type="component" value="Unassembled WGS sequence"/>
</dbReference>
<evidence type="ECO:0000313" key="3">
    <source>
        <dbReference type="Proteomes" id="UP000477849"/>
    </source>
</evidence>
<comment type="caution">
    <text evidence="2">The sequence shown here is derived from an EMBL/GenBank/DDBJ whole genome shotgun (WGS) entry which is preliminary data.</text>
</comment>
<proteinExistence type="predicted"/>
<sequence>MTNRKPFRTPAQKAEARRTADKVNGTYVSPAPVSYHRQAKQQVAA</sequence>
<name>A0A6M1RYW1_9HYPH</name>
<accession>A0A6M1RYW1</accession>
<protein>
    <submittedName>
        <fullName evidence="2">Uncharacterized protein</fullName>
    </submittedName>
</protein>
<gene>
    <name evidence="2" type="ORF">G6N76_09565</name>
</gene>